<evidence type="ECO:0000313" key="1">
    <source>
        <dbReference type="EMBL" id="OAY80823.1"/>
    </source>
</evidence>
<dbReference type="AlphaFoldDB" id="A0A199VV08"/>
<comment type="caution">
    <text evidence="1">The sequence shown here is derived from an EMBL/GenBank/DDBJ whole genome shotgun (WGS) entry which is preliminary data.</text>
</comment>
<dbReference type="EMBL" id="LSRQ01000783">
    <property type="protein sequence ID" value="OAY80823.1"/>
    <property type="molecule type" value="Genomic_DNA"/>
</dbReference>
<reference evidence="1 2" key="1">
    <citation type="journal article" date="2016" name="DNA Res.">
        <title>The draft genome of MD-2 pineapple using hybrid error correction of long reads.</title>
        <authorList>
            <person name="Redwan R.M."/>
            <person name="Saidin A."/>
            <person name="Kumar S.V."/>
        </authorList>
    </citation>
    <scope>NUCLEOTIDE SEQUENCE [LARGE SCALE GENOMIC DNA]</scope>
    <source>
        <strain evidence="2">cv. MD2</strain>
        <tissue evidence="1">Leaf</tissue>
    </source>
</reference>
<protein>
    <submittedName>
        <fullName evidence="1">Uncharacterized protein</fullName>
    </submittedName>
</protein>
<organism evidence="1 2">
    <name type="scientific">Ananas comosus</name>
    <name type="common">Pineapple</name>
    <name type="synonym">Ananas ananas</name>
    <dbReference type="NCBI Taxonomy" id="4615"/>
    <lineage>
        <taxon>Eukaryota</taxon>
        <taxon>Viridiplantae</taxon>
        <taxon>Streptophyta</taxon>
        <taxon>Embryophyta</taxon>
        <taxon>Tracheophyta</taxon>
        <taxon>Spermatophyta</taxon>
        <taxon>Magnoliopsida</taxon>
        <taxon>Liliopsida</taxon>
        <taxon>Poales</taxon>
        <taxon>Bromeliaceae</taxon>
        <taxon>Bromelioideae</taxon>
        <taxon>Ananas</taxon>
    </lineage>
</organism>
<dbReference type="Proteomes" id="UP000092600">
    <property type="component" value="Unassembled WGS sequence"/>
</dbReference>
<proteinExistence type="predicted"/>
<evidence type="ECO:0000313" key="2">
    <source>
        <dbReference type="Proteomes" id="UP000092600"/>
    </source>
</evidence>
<accession>A0A199VV08</accession>
<name>A0A199VV08_ANACO</name>
<sequence length="19" mass="2121">MRANQRCAEEEVSAVLSEV</sequence>
<gene>
    <name evidence="1" type="ORF">ACMD2_21125</name>
</gene>